<evidence type="ECO:0000313" key="2">
    <source>
        <dbReference type="EMBL" id="GAA4507081.1"/>
    </source>
</evidence>
<comment type="caution">
    <text evidence="2">The sequence shown here is derived from an EMBL/GenBank/DDBJ whole genome shotgun (WGS) entry which is preliminary data.</text>
</comment>
<dbReference type="EMBL" id="BAABGQ010000011">
    <property type="protein sequence ID" value="GAA4507081.1"/>
    <property type="molecule type" value="Genomic_DNA"/>
</dbReference>
<name>A0ABP8QNZ8_9BACT</name>
<protein>
    <recommendedName>
        <fullName evidence="4">DUF4476 domain-containing protein</fullName>
    </recommendedName>
</protein>
<reference evidence="3" key="1">
    <citation type="journal article" date="2019" name="Int. J. Syst. Evol. Microbiol.">
        <title>The Global Catalogue of Microorganisms (GCM) 10K type strain sequencing project: providing services to taxonomists for standard genome sequencing and annotation.</title>
        <authorList>
            <consortium name="The Broad Institute Genomics Platform"/>
            <consortium name="The Broad Institute Genome Sequencing Center for Infectious Disease"/>
            <person name="Wu L."/>
            <person name="Ma J."/>
        </authorList>
    </citation>
    <scope>NUCLEOTIDE SEQUENCE [LARGE SCALE GENOMIC DNA]</scope>
    <source>
        <strain evidence="3">JCM 17841</strain>
    </source>
</reference>
<gene>
    <name evidence="2" type="ORF">GCM10023172_37080</name>
</gene>
<feature type="signal peptide" evidence="1">
    <location>
        <begin position="1"/>
        <end position="22"/>
    </location>
</feature>
<dbReference type="Proteomes" id="UP001501243">
    <property type="component" value="Unassembled WGS sequence"/>
</dbReference>
<accession>A0ABP8QNZ8</accession>
<evidence type="ECO:0008006" key="4">
    <source>
        <dbReference type="Google" id="ProtNLM"/>
    </source>
</evidence>
<evidence type="ECO:0000313" key="3">
    <source>
        <dbReference type="Proteomes" id="UP001501243"/>
    </source>
</evidence>
<keyword evidence="1" id="KW-0732">Signal</keyword>
<keyword evidence="3" id="KW-1185">Reference proteome</keyword>
<proteinExistence type="predicted"/>
<sequence>MKTSLTSLFLLTLVLSQRPALASSNDPERPTPSVGVLAGSGIGASPLVRYLAATLQLSPERTRVVQQAVQKHQRLTRTPELLTQCLFKVLTPSEFEQFQQLRENAATASDLRMVAQRKG</sequence>
<evidence type="ECO:0000256" key="1">
    <source>
        <dbReference type="SAM" id="SignalP"/>
    </source>
</evidence>
<feature type="chain" id="PRO_5045635391" description="DUF4476 domain-containing protein" evidence="1">
    <location>
        <begin position="23"/>
        <end position="119"/>
    </location>
</feature>
<dbReference type="RefSeq" id="WP_208132588.1">
    <property type="nucleotide sequence ID" value="NZ_BAABGQ010000011.1"/>
</dbReference>
<organism evidence="2 3">
    <name type="scientific">Hymenobacter ginsengisoli</name>
    <dbReference type="NCBI Taxonomy" id="1051626"/>
    <lineage>
        <taxon>Bacteria</taxon>
        <taxon>Pseudomonadati</taxon>
        <taxon>Bacteroidota</taxon>
        <taxon>Cytophagia</taxon>
        <taxon>Cytophagales</taxon>
        <taxon>Hymenobacteraceae</taxon>
        <taxon>Hymenobacter</taxon>
    </lineage>
</organism>